<protein>
    <submittedName>
        <fullName evidence="2">Uncharacterized protein</fullName>
    </submittedName>
</protein>
<gene>
    <name evidence="2" type="ORF">GLOINDRAFT_92911</name>
</gene>
<sequence>MLSMGKKIFPIKSQLPYYNNQIFINIIPTMNKMVILSIWIFCYTIKLHNMKINIFTVFTLNYRNNIILSISELPSFINRPGLDFLHHAYPVFASLQSEICQSFQFVLSIL</sequence>
<evidence type="ECO:0000256" key="1">
    <source>
        <dbReference type="SAM" id="Phobius"/>
    </source>
</evidence>
<keyword evidence="1" id="KW-1133">Transmembrane helix</keyword>
<dbReference type="AlphaFoldDB" id="U9UG72"/>
<feature type="transmembrane region" description="Helical" evidence="1">
    <location>
        <begin position="22"/>
        <end position="45"/>
    </location>
</feature>
<keyword evidence="1" id="KW-0812">Transmembrane</keyword>
<dbReference type="EMBL" id="KI278272">
    <property type="protein sequence ID" value="ESA19400.1"/>
    <property type="molecule type" value="Genomic_DNA"/>
</dbReference>
<proteinExistence type="predicted"/>
<evidence type="ECO:0000313" key="2">
    <source>
        <dbReference type="EMBL" id="ESA19400.1"/>
    </source>
</evidence>
<reference evidence="2" key="1">
    <citation type="submission" date="2013-07" db="EMBL/GenBank/DDBJ databases">
        <title>The genome of an arbuscular mycorrhizal fungus provides insights into the evolution of the oldest plant symbiosis.</title>
        <authorList>
            <consortium name="DOE Joint Genome Institute"/>
            <person name="Tisserant E."/>
            <person name="Malbreil M."/>
            <person name="Kuo A."/>
            <person name="Kohler A."/>
            <person name="Symeonidi A."/>
            <person name="Balestrini R."/>
            <person name="Charron P."/>
            <person name="Duensing N."/>
            <person name="Frei-dit-Frey N."/>
            <person name="Gianinazzi-Pearson V."/>
            <person name="Gilbert B."/>
            <person name="Handa Y."/>
            <person name="Hijri M."/>
            <person name="Kaul R."/>
            <person name="Kawaguchi M."/>
            <person name="Krajinski F."/>
            <person name="Lammers P."/>
            <person name="Lapierre D."/>
            <person name="Masclaux F.G."/>
            <person name="Murat C."/>
            <person name="Morin E."/>
            <person name="Ndikumana S."/>
            <person name="Pagni M."/>
            <person name="Petitpierre D."/>
            <person name="Requena N."/>
            <person name="Rosikiewicz P."/>
            <person name="Riley R."/>
            <person name="Saito K."/>
            <person name="San Clemente H."/>
            <person name="Shapiro H."/>
            <person name="van Tuinen D."/>
            <person name="Becard G."/>
            <person name="Bonfante P."/>
            <person name="Paszkowski U."/>
            <person name="Shachar-Hill Y."/>
            <person name="Young J.P."/>
            <person name="Sanders I.R."/>
            <person name="Henrissat B."/>
            <person name="Rensing S.A."/>
            <person name="Grigoriev I.V."/>
            <person name="Corradi N."/>
            <person name="Roux C."/>
            <person name="Martin F."/>
        </authorList>
    </citation>
    <scope>NUCLEOTIDE SEQUENCE</scope>
    <source>
        <strain evidence="2">DAOM 197198</strain>
    </source>
</reference>
<organism evidence="2">
    <name type="scientific">Rhizophagus irregularis (strain DAOM 181602 / DAOM 197198 / MUCL 43194)</name>
    <name type="common">Arbuscular mycorrhizal fungus</name>
    <name type="synonym">Glomus intraradices</name>
    <dbReference type="NCBI Taxonomy" id="747089"/>
    <lineage>
        <taxon>Eukaryota</taxon>
        <taxon>Fungi</taxon>
        <taxon>Fungi incertae sedis</taxon>
        <taxon>Mucoromycota</taxon>
        <taxon>Glomeromycotina</taxon>
        <taxon>Glomeromycetes</taxon>
        <taxon>Glomerales</taxon>
        <taxon>Glomeraceae</taxon>
        <taxon>Rhizophagus</taxon>
    </lineage>
</organism>
<keyword evidence="1" id="KW-0472">Membrane</keyword>
<dbReference type="HOGENOM" id="CLU_2172355_0_0_1"/>
<accession>U9UG72</accession>
<name>U9UG72_RHIID</name>